<dbReference type="AlphaFoldDB" id="A0A1G9WX62"/>
<dbReference type="Pfam" id="PF00132">
    <property type="entry name" value="Hexapep"/>
    <property type="match status" value="1"/>
</dbReference>
<dbReference type="EMBL" id="FNHH01000027">
    <property type="protein sequence ID" value="SDM89088.1"/>
    <property type="molecule type" value="Genomic_DNA"/>
</dbReference>
<dbReference type="Gene3D" id="2.160.10.10">
    <property type="entry name" value="Hexapeptide repeat proteins"/>
    <property type="match status" value="1"/>
</dbReference>
<dbReference type="InterPro" id="IPR041561">
    <property type="entry name" value="PglD_N"/>
</dbReference>
<keyword evidence="2" id="KW-0808">Transferase</keyword>
<sequence>MIKVFIIGAGTLGKLIVEIIESTGYFQVGGFYDDNFPQLKSVMNYPVLGKLEDVAKSNHLSLAIGIGEPKYRQSIFEELLEKGHHFPALVHSSAVLSKYSQIEDGVLIGPNSSVLTGSRVQKGTCILSHVNINQDVQIEPYCLIAAGVIIGNNAKLGEACHIGLGQRVYLNEEIAAGTFRK</sequence>
<dbReference type="InterPro" id="IPR001451">
    <property type="entry name" value="Hexapep"/>
</dbReference>
<dbReference type="Gene3D" id="3.40.50.20">
    <property type="match status" value="1"/>
</dbReference>
<dbReference type="OrthoDB" id="9794407at2"/>
<dbReference type="GO" id="GO:0016746">
    <property type="term" value="F:acyltransferase activity"/>
    <property type="evidence" value="ECO:0007669"/>
    <property type="project" value="UniProtKB-KW"/>
</dbReference>
<dbReference type="Proteomes" id="UP000199226">
    <property type="component" value="Unassembled WGS sequence"/>
</dbReference>
<feature type="domain" description="PglD N-terminal" evidence="1">
    <location>
        <begin position="3"/>
        <end position="79"/>
    </location>
</feature>
<organism evidence="2 3">
    <name type="scientific">Daejeonella rubra</name>
    <dbReference type="NCBI Taxonomy" id="990371"/>
    <lineage>
        <taxon>Bacteria</taxon>
        <taxon>Pseudomonadati</taxon>
        <taxon>Bacteroidota</taxon>
        <taxon>Sphingobacteriia</taxon>
        <taxon>Sphingobacteriales</taxon>
        <taxon>Sphingobacteriaceae</taxon>
        <taxon>Daejeonella</taxon>
    </lineage>
</organism>
<dbReference type="RefSeq" id="WP_090706285.1">
    <property type="nucleotide sequence ID" value="NZ_FNHH01000027.1"/>
</dbReference>
<name>A0A1G9WX62_9SPHI</name>
<dbReference type="SUPFAM" id="SSF51161">
    <property type="entry name" value="Trimeric LpxA-like enzymes"/>
    <property type="match status" value="1"/>
</dbReference>
<proteinExistence type="predicted"/>
<dbReference type="InterPro" id="IPR011004">
    <property type="entry name" value="Trimer_LpxA-like_sf"/>
</dbReference>
<dbReference type="Pfam" id="PF17836">
    <property type="entry name" value="PglD_N"/>
    <property type="match status" value="1"/>
</dbReference>
<dbReference type="STRING" id="990371.SAMN05421813_12745"/>
<keyword evidence="3" id="KW-1185">Reference proteome</keyword>
<reference evidence="3" key="1">
    <citation type="submission" date="2016-10" db="EMBL/GenBank/DDBJ databases">
        <authorList>
            <person name="Varghese N."/>
            <person name="Submissions S."/>
        </authorList>
    </citation>
    <scope>NUCLEOTIDE SEQUENCE [LARGE SCALE GENOMIC DNA]</scope>
    <source>
        <strain evidence="3">DSM 24536</strain>
    </source>
</reference>
<evidence type="ECO:0000259" key="1">
    <source>
        <dbReference type="Pfam" id="PF17836"/>
    </source>
</evidence>
<keyword evidence="2" id="KW-0012">Acyltransferase</keyword>
<evidence type="ECO:0000313" key="2">
    <source>
        <dbReference type="EMBL" id="SDM89088.1"/>
    </source>
</evidence>
<evidence type="ECO:0000313" key="3">
    <source>
        <dbReference type="Proteomes" id="UP000199226"/>
    </source>
</evidence>
<accession>A0A1G9WX62</accession>
<gene>
    <name evidence="2" type="ORF">SAMN05421813_12745</name>
</gene>
<protein>
    <submittedName>
        <fullName evidence="2">Sugar O-acyltransferase, sialic acid O-acetyltransferase NeuD family</fullName>
    </submittedName>
</protein>